<evidence type="ECO:0000256" key="1">
    <source>
        <dbReference type="SAM" id="Phobius"/>
    </source>
</evidence>
<reference evidence="2" key="1">
    <citation type="journal article" date="2014" name="Genome Biol. Evol.">
        <title>Pangenome evidence for extensive interdomain horizontal transfer affecting lineage core and shell genes in uncultured planktonic thaumarchaeota and euryarchaeota.</title>
        <authorList>
            <person name="Deschamps P."/>
            <person name="Zivanovic Y."/>
            <person name="Moreira D."/>
            <person name="Rodriguez-Valera F."/>
            <person name="Lopez-Garcia P."/>
        </authorList>
    </citation>
    <scope>NUCLEOTIDE SEQUENCE</scope>
</reference>
<evidence type="ECO:0008006" key="3">
    <source>
        <dbReference type="Google" id="ProtNLM"/>
    </source>
</evidence>
<keyword evidence="1" id="KW-1133">Transmembrane helix</keyword>
<dbReference type="Pfam" id="PF07386">
    <property type="entry name" value="DUF1499"/>
    <property type="match status" value="1"/>
</dbReference>
<name>A0A075HCN1_9EURY</name>
<keyword evidence="1" id="KW-0472">Membrane</keyword>
<dbReference type="AlphaFoldDB" id="A0A075HCN1"/>
<feature type="transmembrane region" description="Helical" evidence="1">
    <location>
        <begin position="16"/>
        <end position="39"/>
    </location>
</feature>
<dbReference type="EMBL" id="KF900959">
    <property type="protein sequence ID" value="AIF12940.1"/>
    <property type="molecule type" value="Genomic_DNA"/>
</dbReference>
<keyword evidence="1" id="KW-0812">Transmembrane</keyword>
<organism evidence="2">
    <name type="scientific">uncultured marine group II/III euryarchaeote KM3_57_F04</name>
    <dbReference type="NCBI Taxonomy" id="1456465"/>
    <lineage>
        <taxon>Archaea</taxon>
        <taxon>Methanobacteriati</taxon>
        <taxon>Methanobacteriota</taxon>
        <taxon>environmental samples</taxon>
    </lineage>
</organism>
<dbReference type="InterPro" id="IPR010865">
    <property type="entry name" value="DUF1499"/>
</dbReference>
<proteinExistence type="predicted"/>
<protein>
    <recommendedName>
        <fullName evidence="3">DUF1499 domain-containing protein</fullName>
    </recommendedName>
</protein>
<accession>A0A075HCN1</accession>
<sequence>MSEEESPYGNPQRLKVASLALALLYFGGLLVIVVSAPTLPIPDFPSECPENSQNCSRIADQPYRATGENGIFINGTEEEVLDAIVGWIEDESRTVMRTDGSDDGLVHAVFRSFVWRFPDDLLVQVDCVDGQVLVQVHSESRLGDSDLMVNDERVLKLNDHLDSTTWSDDGCS</sequence>
<evidence type="ECO:0000313" key="2">
    <source>
        <dbReference type="EMBL" id="AIF12940.1"/>
    </source>
</evidence>